<comment type="caution">
    <text evidence="2">The sequence shown here is derived from an EMBL/GenBank/DDBJ whole genome shotgun (WGS) entry which is preliminary data.</text>
</comment>
<evidence type="ECO:0000256" key="1">
    <source>
        <dbReference type="SAM" id="MobiDB-lite"/>
    </source>
</evidence>
<sequence length="325" mass="33630">MPHSGLQSPVTPIKATSPTRPTLSPTNSKNNVTTPLVTTKPLAGTTAQDLLNSIGLSALPTTTNTTNGSTNDLYRAALPQVSTSTAPQPQLLFGSAPPNRVGHSIWSTALDDPGSALSPHSGHHAFAHTSPTLAQAHSHSHSLPYPQTFSPPSLTQSAWAGASPPSMPVSQNSQLTHLGQPTLSPTIFPPAAVPVGLSSHQRVPSASFASSQVYSPVGNLANLQQQTSLLGHSMNYPTVAAGLAYGQHVGLHAEDLYGPFGGGGLETSGALYETPQQPAGHMRSPSQSQLGGYHSRHLSLANDPRMAQAFGVPGRPLQSTWGSTG</sequence>
<accession>A0ABR3IR43</accession>
<keyword evidence="3" id="KW-1185">Reference proteome</keyword>
<evidence type="ECO:0000313" key="2">
    <source>
        <dbReference type="EMBL" id="KAL0945769.1"/>
    </source>
</evidence>
<feature type="region of interest" description="Disordered" evidence="1">
    <location>
        <begin position="153"/>
        <end position="173"/>
    </location>
</feature>
<protein>
    <submittedName>
        <fullName evidence="2">Uncharacterized protein</fullName>
    </submittedName>
</protein>
<gene>
    <name evidence="2" type="ORF">HGRIS_012058</name>
</gene>
<proteinExistence type="predicted"/>
<reference evidence="3" key="1">
    <citation type="submission" date="2024-06" db="EMBL/GenBank/DDBJ databases">
        <title>Multi-omics analyses provide insights into the biosynthesis of the anticancer antibiotic pleurotin in Hohenbuehelia grisea.</title>
        <authorList>
            <person name="Weaver J.A."/>
            <person name="Alberti F."/>
        </authorList>
    </citation>
    <scope>NUCLEOTIDE SEQUENCE [LARGE SCALE GENOMIC DNA]</scope>
    <source>
        <strain evidence="3">T-177</strain>
    </source>
</reference>
<dbReference type="Proteomes" id="UP001556367">
    <property type="component" value="Unassembled WGS sequence"/>
</dbReference>
<organism evidence="2 3">
    <name type="scientific">Hohenbuehelia grisea</name>
    <dbReference type="NCBI Taxonomy" id="104357"/>
    <lineage>
        <taxon>Eukaryota</taxon>
        <taxon>Fungi</taxon>
        <taxon>Dikarya</taxon>
        <taxon>Basidiomycota</taxon>
        <taxon>Agaricomycotina</taxon>
        <taxon>Agaricomycetes</taxon>
        <taxon>Agaricomycetidae</taxon>
        <taxon>Agaricales</taxon>
        <taxon>Pleurotineae</taxon>
        <taxon>Pleurotaceae</taxon>
        <taxon>Hohenbuehelia</taxon>
    </lineage>
</organism>
<dbReference type="EMBL" id="JASNQZ010000015">
    <property type="protein sequence ID" value="KAL0945769.1"/>
    <property type="molecule type" value="Genomic_DNA"/>
</dbReference>
<name>A0ABR3IR43_9AGAR</name>
<feature type="region of interest" description="Disordered" evidence="1">
    <location>
        <begin position="1"/>
        <end position="36"/>
    </location>
</feature>
<evidence type="ECO:0000313" key="3">
    <source>
        <dbReference type="Proteomes" id="UP001556367"/>
    </source>
</evidence>